<gene>
    <name evidence="1" type="ORF">WUBG_00761</name>
</gene>
<comment type="caution">
    <text evidence="1">The sequence shown here is derived from an EMBL/GenBank/DDBJ whole genome shotgun (WGS) entry which is preliminary data.</text>
</comment>
<dbReference type="EMBL" id="ADBV01000144">
    <property type="protein sequence ID" value="EJW88331.1"/>
    <property type="molecule type" value="Genomic_DNA"/>
</dbReference>
<accession>J9F0D4</accession>
<organism evidence="1 2">
    <name type="scientific">Wuchereria bancrofti</name>
    <dbReference type="NCBI Taxonomy" id="6293"/>
    <lineage>
        <taxon>Eukaryota</taxon>
        <taxon>Metazoa</taxon>
        <taxon>Ecdysozoa</taxon>
        <taxon>Nematoda</taxon>
        <taxon>Chromadorea</taxon>
        <taxon>Rhabditida</taxon>
        <taxon>Spirurina</taxon>
        <taxon>Spiruromorpha</taxon>
        <taxon>Filarioidea</taxon>
        <taxon>Onchocercidae</taxon>
        <taxon>Wuchereria</taxon>
    </lineage>
</organism>
<evidence type="ECO:0000313" key="2">
    <source>
        <dbReference type="Proteomes" id="UP000004810"/>
    </source>
</evidence>
<evidence type="ECO:0000313" key="1">
    <source>
        <dbReference type="EMBL" id="EJW88331.1"/>
    </source>
</evidence>
<dbReference type="Proteomes" id="UP000004810">
    <property type="component" value="Unassembled WGS sequence"/>
</dbReference>
<reference evidence="2" key="1">
    <citation type="submission" date="2012-08" db="EMBL/GenBank/DDBJ databases">
        <title>The Genome Sequence of Wuchereria bancrofti.</title>
        <authorList>
            <person name="Nutman T.B."/>
            <person name="Fink D.L."/>
            <person name="Russ C."/>
            <person name="Young S."/>
            <person name="Zeng Q."/>
            <person name="Koehrsen M."/>
            <person name="Alvarado L."/>
            <person name="Berlin A."/>
            <person name="Chapman S.B."/>
            <person name="Chen Z."/>
            <person name="Freedman E."/>
            <person name="Gellesch M."/>
            <person name="Goldberg J."/>
            <person name="Griggs A."/>
            <person name="Gujja S."/>
            <person name="Heilman E.R."/>
            <person name="Heiman D."/>
            <person name="Hepburn T."/>
            <person name="Howarth C."/>
            <person name="Jen D."/>
            <person name="Larson L."/>
            <person name="Lewis B."/>
            <person name="Mehta T."/>
            <person name="Park D."/>
            <person name="Pearson M."/>
            <person name="Roberts A."/>
            <person name="Saif S."/>
            <person name="Shea T."/>
            <person name="Shenoy N."/>
            <person name="Sisk P."/>
            <person name="Stolte C."/>
            <person name="Sykes S."/>
            <person name="Walk T."/>
            <person name="White J."/>
            <person name="Yandava C."/>
            <person name="Haas B."/>
            <person name="Henn M.R."/>
            <person name="Nusbaum C."/>
            <person name="Birren B."/>
        </authorList>
    </citation>
    <scope>NUCLEOTIDE SEQUENCE [LARGE SCALE GENOMIC DNA]</scope>
    <source>
        <strain evidence="2">NA</strain>
    </source>
</reference>
<name>J9F0D4_WUCBA</name>
<protein>
    <submittedName>
        <fullName evidence="1">Uncharacterized protein</fullName>
    </submittedName>
</protein>
<proteinExistence type="predicted"/>
<sequence>MTHAYGRGILDFVFSGGHWGFGSFFGSVLVQPWVLIGKVGVEIGQILDLAF</sequence>
<dbReference type="AlphaFoldDB" id="J9F0D4"/>